<evidence type="ECO:0000313" key="8">
    <source>
        <dbReference type="Ensembl" id="ENSCCRP00000077577.2"/>
    </source>
</evidence>
<dbReference type="InterPro" id="IPR011008">
    <property type="entry name" value="Dimeric_a/b-barrel"/>
</dbReference>
<comment type="function">
    <text evidence="6">Protein involved in mitophagy. Accumulates on the mitochondria surface in response to mitochondrial depolarization and acts as a 'eat me' signal by recruiting proteins involved in selective autophagy.</text>
</comment>
<keyword evidence="9" id="KW-1185">Reference proteome</keyword>
<dbReference type="InterPro" id="IPR001611">
    <property type="entry name" value="Leu-rich_rpt"/>
</dbReference>
<dbReference type="InterPro" id="IPR012577">
    <property type="entry name" value="NIPSNAP"/>
</dbReference>
<evidence type="ECO:0000256" key="4">
    <source>
        <dbReference type="ARBA" id="ARBA00023006"/>
    </source>
</evidence>
<protein>
    <submittedName>
        <fullName evidence="8">Nipsnap homolog 1 (C. elegans)</fullName>
    </submittedName>
</protein>
<evidence type="ECO:0000259" key="7">
    <source>
        <dbReference type="Pfam" id="PF07978"/>
    </source>
</evidence>
<evidence type="ECO:0000256" key="3">
    <source>
        <dbReference type="ARBA" id="ARBA00022946"/>
    </source>
</evidence>
<keyword evidence="4" id="KW-0072">Autophagy</keyword>
<dbReference type="GeneTree" id="ENSGT00950000183018"/>
<dbReference type="SUPFAM" id="SSF54909">
    <property type="entry name" value="Dimeric alpha+beta barrel"/>
    <property type="match status" value="2"/>
</dbReference>
<dbReference type="Gene3D" id="3.80.10.10">
    <property type="entry name" value="Ribonuclease Inhibitor"/>
    <property type="match status" value="1"/>
</dbReference>
<dbReference type="AlphaFoldDB" id="A0A8C1EH52"/>
<organism evidence="8 9">
    <name type="scientific">Cyprinus carpio carpio</name>
    <dbReference type="NCBI Taxonomy" id="630221"/>
    <lineage>
        <taxon>Eukaryota</taxon>
        <taxon>Metazoa</taxon>
        <taxon>Chordata</taxon>
        <taxon>Craniata</taxon>
        <taxon>Vertebrata</taxon>
        <taxon>Euteleostomi</taxon>
        <taxon>Actinopterygii</taxon>
        <taxon>Neopterygii</taxon>
        <taxon>Teleostei</taxon>
        <taxon>Ostariophysi</taxon>
        <taxon>Cypriniformes</taxon>
        <taxon>Cyprinidae</taxon>
        <taxon>Cyprininae</taxon>
        <taxon>Cyprinus</taxon>
    </lineage>
</organism>
<accession>A0A8C1EH52</accession>
<dbReference type="Pfam" id="PF13516">
    <property type="entry name" value="LRR_6"/>
    <property type="match status" value="3"/>
</dbReference>
<dbReference type="PANTHER" id="PTHR21017:SF11">
    <property type="entry name" value="PROTEIN NIPSNAP HOMOLOG 1"/>
    <property type="match status" value="1"/>
</dbReference>
<dbReference type="SMART" id="SM00368">
    <property type="entry name" value="LRR_RI"/>
    <property type="match status" value="3"/>
</dbReference>
<comment type="subcellular location">
    <subcellularLocation>
        <location evidence="1">Mitochondrion matrix</location>
    </subcellularLocation>
</comment>
<evidence type="ECO:0000256" key="6">
    <source>
        <dbReference type="ARBA" id="ARBA00056412"/>
    </source>
</evidence>
<evidence type="ECO:0000256" key="1">
    <source>
        <dbReference type="ARBA" id="ARBA00004305"/>
    </source>
</evidence>
<evidence type="ECO:0000313" key="9">
    <source>
        <dbReference type="Proteomes" id="UP001108240"/>
    </source>
</evidence>
<dbReference type="Proteomes" id="UP001108240">
    <property type="component" value="Unplaced"/>
</dbReference>
<evidence type="ECO:0000256" key="5">
    <source>
        <dbReference type="ARBA" id="ARBA00023128"/>
    </source>
</evidence>
<dbReference type="InterPro" id="IPR032675">
    <property type="entry name" value="LRR_dom_sf"/>
</dbReference>
<feature type="domain" description="NIPSNAP" evidence="7">
    <location>
        <begin position="249"/>
        <end position="346"/>
    </location>
</feature>
<sequence length="348" mass="40032">MISNQKLQHLDLSHNRFGDKAGEILGAAIAENTGMKSLNLAWNCIRGKGAIAIAKGLEGNNFLRTLDLSFNGLGKEGAMALEEALKNNNTLEDLNIRGFATKSDEGWLSSMFAHKVDARKDAHSNLLSKKETSNLYKIQFHNVKPECMEAYNKMSDEVQKELHRDASYPCEVIGSWNNWYGEQDQAVHLWRYSGGYPALTECLRKLNRNTAYLAFRKERSKMLISRRNQLLLEFSFWNEPASRSGPNIYELRTYQLVPGTMIEWGNHWARAIKYRQENNEAVGGFFTQIGELYVVHHLWAYKDLQSREETRNAAWLKEGWDANVHYTMPLIQKMESRIMIPMEHSPLQ</sequence>
<dbReference type="SUPFAM" id="SSF52047">
    <property type="entry name" value="RNI-like"/>
    <property type="match status" value="1"/>
</dbReference>
<dbReference type="GO" id="GO:0005759">
    <property type="term" value="C:mitochondrial matrix"/>
    <property type="evidence" value="ECO:0007669"/>
    <property type="project" value="UniProtKB-SubCell"/>
</dbReference>
<name>A0A8C1EH52_CYPCA</name>
<keyword evidence="5" id="KW-0496">Mitochondrion</keyword>
<dbReference type="FunFam" id="3.30.70.100:FF:000007">
    <property type="entry name" value="protein NipSnap homolog 2"/>
    <property type="match status" value="1"/>
</dbReference>
<comment type="similarity">
    <text evidence="2">Belongs to the NipSnap family.</text>
</comment>
<dbReference type="FunFam" id="3.30.70.100:FF:000003">
    <property type="entry name" value="Protein NipSnap homolog 2"/>
    <property type="match status" value="1"/>
</dbReference>
<dbReference type="GO" id="GO:0000423">
    <property type="term" value="P:mitophagy"/>
    <property type="evidence" value="ECO:0007669"/>
    <property type="project" value="UniProtKB-ARBA"/>
</dbReference>
<proteinExistence type="inferred from homology"/>
<dbReference type="Pfam" id="PF07978">
    <property type="entry name" value="NIPSNAP"/>
    <property type="match status" value="1"/>
</dbReference>
<dbReference type="Ensembl" id="ENSCCRT00000084143.2">
    <property type="protein sequence ID" value="ENSCCRP00000077577.2"/>
    <property type="gene ID" value="ENSCCRG00000036907.2"/>
</dbReference>
<reference evidence="8" key="1">
    <citation type="submission" date="2025-08" db="UniProtKB">
        <authorList>
            <consortium name="Ensembl"/>
        </authorList>
    </citation>
    <scope>IDENTIFICATION</scope>
</reference>
<reference evidence="8" key="2">
    <citation type="submission" date="2025-09" db="UniProtKB">
        <authorList>
            <consortium name="Ensembl"/>
        </authorList>
    </citation>
    <scope>IDENTIFICATION</scope>
</reference>
<keyword evidence="3" id="KW-0809">Transit peptide</keyword>
<evidence type="ECO:0000256" key="2">
    <source>
        <dbReference type="ARBA" id="ARBA00005291"/>
    </source>
</evidence>
<dbReference type="Gene3D" id="3.30.70.100">
    <property type="match status" value="2"/>
</dbReference>
<dbReference type="InterPro" id="IPR051557">
    <property type="entry name" value="NipSnap_domain"/>
</dbReference>
<dbReference type="PANTHER" id="PTHR21017">
    <property type="entry name" value="NIPSNAP-RELATED"/>
    <property type="match status" value="1"/>
</dbReference>